<evidence type="ECO:0000256" key="9">
    <source>
        <dbReference type="ARBA" id="ARBA00023268"/>
    </source>
</evidence>
<sequence>MAKSSQHPNPYFIEAATIDWGADGVPRAGKYGDIYFSQESGISESRHVFLSHNKLAERWQALGTETPGRFTIIETGFGTGLNFLLAWQLWQTTAPSNWQLHYISVEKHPLNPQDLKRAHESWPELRDLSSILQHNYPPLLPGQHRRLLNSAQICLDLLFGDALECLPALLDSPSPSSTRSESSPEDRLPCADAWFLDGFSPATNPDMWHDTLFSCMGVLSKAGTTFATFTSAGFVKRGLRAQGFHVDKVTGYGRKREMLRGTLTSQTTEDAPSPPKVAVPWHRPAAQSQIASAVVIGAGLAGCSTARALAERGVTVTVIERTAPASGASGNPQGILYTKLSPAPGDLNQFTLSSFLFALPYYQARLDSGAIDGDLCGVLQVAKSEKEIAQFSQLKQFLNNQDWLQFLSGNELSKASGIPLTGCGYFYPSAGWLSPPSVCSADLKHSNIRVITHCEAISLVNKPNQGEHWQVHDRSGNIIAGGDALIITNSNDALQFPQTQHLPIKPIRGQISYIDDASLTHSPQCVVCHEGYIAPSIDGALCIGASFNLRDSDTDLHQRDHDWNLAQLDSLSPGLIKEDVRISGGRASLRCSSADYLPIVGAAPIVADFAKHYAALGKDARTSIDTPASNYPNLYINVGHGSRGLTSTPLSAELIASYLCGEIRPLPRQLCESLSPARFLIRKLIRKQAIE</sequence>
<dbReference type="InterPro" id="IPR017610">
    <property type="entry name" value="tRNA_S-uridine_synth_MnmC_C"/>
</dbReference>
<dbReference type="Pfam" id="PF01266">
    <property type="entry name" value="DAO"/>
    <property type="match status" value="1"/>
</dbReference>
<name>A0ABV3TXV3_9GAMM</name>
<comment type="subcellular location">
    <subcellularLocation>
        <location evidence="10">Cytoplasm</location>
    </subcellularLocation>
</comment>
<dbReference type="EC" id="2.1.1.61" evidence="10"/>
<reference evidence="13 14" key="1">
    <citation type="journal article" date="2011" name="Int. J. Syst. Evol. Microbiol.">
        <title>Zhongshania antarctica gen. nov., sp. nov. and Zhongshania guokunii sp. nov., gammaproteobacteria respectively isolated from coastal attached (fast) ice and surface seawater of the Antarctic.</title>
        <authorList>
            <person name="Li H.J."/>
            <person name="Zhang X.Y."/>
            <person name="Chen C.X."/>
            <person name="Zhang Y.J."/>
            <person name="Gao Z.M."/>
            <person name="Yu Y."/>
            <person name="Chen X.L."/>
            <person name="Chen B."/>
            <person name="Zhang Y.Z."/>
        </authorList>
    </citation>
    <scope>NUCLEOTIDE SEQUENCE [LARGE SCALE GENOMIC DNA]</scope>
    <source>
        <strain evidence="13 14">R06B22</strain>
    </source>
</reference>
<evidence type="ECO:0000256" key="6">
    <source>
        <dbReference type="ARBA" id="ARBA00022694"/>
    </source>
</evidence>
<dbReference type="Gene3D" id="3.40.50.150">
    <property type="entry name" value="Vaccinia Virus protein VP39"/>
    <property type="match status" value="1"/>
</dbReference>
<evidence type="ECO:0000313" key="14">
    <source>
        <dbReference type="Proteomes" id="UP001557484"/>
    </source>
</evidence>
<keyword evidence="5 10" id="KW-0949">S-adenosyl-L-methionine</keyword>
<keyword evidence="8 10" id="KW-0560">Oxidoreductase</keyword>
<comment type="similarity">
    <text evidence="10">In the N-terminal section; belongs to the methyltransferase superfamily. tRNA (mnm(5)s(2)U34)-methyltransferase family.</text>
</comment>
<dbReference type="NCBIfam" id="NF033855">
    <property type="entry name" value="tRNA_MNMC2"/>
    <property type="match status" value="1"/>
</dbReference>
<evidence type="ECO:0000256" key="3">
    <source>
        <dbReference type="ARBA" id="ARBA00022630"/>
    </source>
</evidence>
<dbReference type="Gene3D" id="3.30.9.10">
    <property type="entry name" value="D-Amino Acid Oxidase, subunit A, domain 2"/>
    <property type="match status" value="1"/>
</dbReference>
<keyword evidence="1 10" id="KW-0963">Cytoplasm</keyword>
<keyword evidence="14" id="KW-1185">Reference proteome</keyword>
<dbReference type="HAMAP" id="MF_01102">
    <property type="entry name" value="MnmC"/>
    <property type="match status" value="1"/>
</dbReference>
<keyword evidence="7 10" id="KW-0274">FAD</keyword>
<dbReference type="InterPro" id="IPR047785">
    <property type="entry name" value="tRNA_MNMC2"/>
</dbReference>
<gene>
    <name evidence="10 13" type="primary">mnmC</name>
    <name evidence="13" type="ORF">AB4875_11525</name>
</gene>
<comment type="caution">
    <text evidence="13">The sequence shown here is derived from an EMBL/GenBank/DDBJ whole genome shotgun (WGS) entry which is preliminary data.</text>
</comment>
<evidence type="ECO:0000256" key="8">
    <source>
        <dbReference type="ARBA" id="ARBA00023002"/>
    </source>
</evidence>
<dbReference type="SUPFAM" id="SSF54373">
    <property type="entry name" value="FAD-linked reductases, C-terminal domain"/>
    <property type="match status" value="1"/>
</dbReference>
<evidence type="ECO:0000256" key="1">
    <source>
        <dbReference type="ARBA" id="ARBA00022490"/>
    </source>
</evidence>
<evidence type="ECO:0000256" key="4">
    <source>
        <dbReference type="ARBA" id="ARBA00022679"/>
    </source>
</evidence>
<keyword evidence="9 10" id="KW-0511">Multifunctional enzyme</keyword>
<dbReference type="InterPro" id="IPR029063">
    <property type="entry name" value="SAM-dependent_MTases_sf"/>
</dbReference>
<keyword evidence="2 10" id="KW-0489">Methyltransferase</keyword>
<dbReference type="InterPro" id="IPR023032">
    <property type="entry name" value="tRNA_MAMT_biosynth_bifunc_MnmC"/>
</dbReference>
<dbReference type="EMBL" id="JBFRYB010000001">
    <property type="protein sequence ID" value="MEX1666116.1"/>
    <property type="molecule type" value="Genomic_DNA"/>
</dbReference>
<dbReference type="InterPro" id="IPR006076">
    <property type="entry name" value="FAD-dep_OxRdtase"/>
</dbReference>
<dbReference type="Pfam" id="PF05430">
    <property type="entry name" value="Methyltransf_30"/>
    <property type="match status" value="1"/>
</dbReference>
<dbReference type="InterPro" id="IPR036188">
    <property type="entry name" value="FAD/NAD-bd_sf"/>
</dbReference>
<accession>A0ABV3TXV3</accession>
<evidence type="ECO:0000256" key="7">
    <source>
        <dbReference type="ARBA" id="ARBA00022827"/>
    </source>
</evidence>
<comment type="cofactor">
    <cofactor evidence="10">
        <name>FAD</name>
        <dbReference type="ChEBI" id="CHEBI:57692"/>
    </cofactor>
</comment>
<dbReference type="Proteomes" id="UP001557484">
    <property type="component" value="Unassembled WGS sequence"/>
</dbReference>
<dbReference type="InterPro" id="IPR008471">
    <property type="entry name" value="MnmC-like_methylTransf"/>
</dbReference>
<dbReference type="Gene3D" id="3.50.50.60">
    <property type="entry name" value="FAD/NAD(P)-binding domain"/>
    <property type="match status" value="1"/>
</dbReference>
<feature type="region of interest" description="FAD-dependent cmnm(5)s(2)U34 oxidoreductase" evidence="10">
    <location>
        <begin position="296"/>
        <end position="691"/>
    </location>
</feature>
<feature type="domain" description="FAD dependent oxidoreductase" evidence="11">
    <location>
        <begin position="293"/>
        <end position="657"/>
    </location>
</feature>
<feature type="domain" description="MnmC-like methyltransferase" evidence="12">
    <location>
        <begin position="123"/>
        <end position="263"/>
    </location>
</feature>
<comment type="similarity">
    <text evidence="10">In the C-terminal section; belongs to the DAO family.</text>
</comment>
<proteinExistence type="inferred from homology"/>
<evidence type="ECO:0000259" key="11">
    <source>
        <dbReference type="Pfam" id="PF01266"/>
    </source>
</evidence>
<dbReference type="RefSeq" id="WP_368376201.1">
    <property type="nucleotide sequence ID" value="NZ_JBFRYB010000001.1"/>
</dbReference>
<dbReference type="PANTHER" id="PTHR13847">
    <property type="entry name" value="SARCOSINE DEHYDROGENASE-RELATED"/>
    <property type="match status" value="1"/>
</dbReference>
<keyword evidence="4 10" id="KW-0808">Transferase</keyword>
<keyword evidence="3 10" id="KW-0285">Flavoprotein</keyword>
<comment type="function">
    <text evidence="10">Catalyzes the last two steps in the biosynthesis of 5-methylaminomethyl-2-thiouridine (mnm(5)s(2)U) at the wobble position (U34) in tRNA. Catalyzes the FAD-dependent demodification of cmnm(5)s(2)U34 to nm(5)s(2)U34, followed by the transfer of a methyl group from S-adenosyl-L-methionine to nm(5)s(2)U34, to form mnm(5)s(2)U34.</text>
</comment>
<evidence type="ECO:0000256" key="5">
    <source>
        <dbReference type="ARBA" id="ARBA00022691"/>
    </source>
</evidence>
<feature type="region of interest" description="tRNA (mnm(5)s(2)U34)-methyltransferase" evidence="10">
    <location>
        <begin position="1"/>
        <end position="264"/>
    </location>
</feature>
<dbReference type="EC" id="1.5.-.-" evidence="10"/>
<dbReference type="NCBIfam" id="TIGR03197">
    <property type="entry name" value="MnmC_Cterm"/>
    <property type="match status" value="1"/>
</dbReference>
<evidence type="ECO:0000313" key="13">
    <source>
        <dbReference type="EMBL" id="MEX1666116.1"/>
    </source>
</evidence>
<evidence type="ECO:0000256" key="10">
    <source>
        <dbReference type="HAMAP-Rule" id="MF_01102"/>
    </source>
</evidence>
<protein>
    <recommendedName>
        <fullName evidence="10">tRNA 5-methylaminomethyl-2-thiouridine biosynthesis bifunctional protein MnmC</fullName>
        <shortName evidence="10">tRNA mnm(5)s(2)U biosynthesis bifunctional protein</shortName>
    </recommendedName>
    <domain>
        <recommendedName>
            <fullName evidence="10">tRNA (mnm(5)s(2)U34)-methyltransferase</fullName>
            <ecNumber evidence="10">2.1.1.61</ecNumber>
        </recommendedName>
    </domain>
    <domain>
        <recommendedName>
            <fullName evidence="10">FAD-dependent cmnm(5)s(2)U34 oxidoreductase</fullName>
            <ecNumber evidence="10">1.5.-.-</ecNumber>
        </recommendedName>
    </domain>
</protein>
<organism evidence="13 14">
    <name type="scientific">Zhongshania arctica</name>
    <dbReference type="NCBI Taxonomy" id="3238302"/>
    <lineage>
        <taxon>Bacteria</taxon>
        <taxon>Pseudomonadati</taxon>
        <taxon>Pseudomonadota</taxon>
        <taxon>Gammaproteobacteria</taxon>
        <taxon>Cellvibrionales</taxon>
        <taxon>Spongiibacteraceae</taxon>
        <taxon>Zhongshania</taxon>
    </lineage>
</organism>
<evidence type="ECO:0000259" key="12">
    <source>
        <dbReference type="Pfam" id="PF05430"/>
    </source>
</evidence>
<dbReference type="NCBIfam" id="NF002481">
    <property type="entry name" value="PRK01747.1-2"/>
    <property type="match status" value="1"/>
</dbReference>
<dbReference type="PANTHER" id="PTHR13847:SF283">
    <property type="entry name" value="TRNA 5-METHYLAMINOMETHYL-2-THIOURIDINE BIOSYNTHESIS BIFUNCTIONAL PROTEIN MNMC"/>
    <property type="match status" value="1"/>
</dbReference>
<keyword evidence="6 10" id="KW-0819">tRNA processing</keyword>
<dbReference type="SUPFAM" id="SSF51905">
    <property type="entry name" value="FAD/NAD(P)-binding domain"/>
    <property type="match status" value="1"/>
</dbReference>
<comment type="catalytic activity">
    <reaction evidence="10">
        <text>5-aminomethyl-2-thiouridine(34) in tRNA + S-adenosyl-L-methionine = 5-methylaminomethyl-2-thiouridine(34) in tRNA + S-adenosyl-L-homocysteine + H(+)</text>
        <dbReference type="Rhea" id="RHEA:19569"/>
        <dbReference type="Rhea" id="RHEA-COMP:10195"/>
        <dbReference type="Rhea" id="RHEA-COMP:10197"/>
        <dbReference type="ChEBI" id="CHEBI:15378"/>
        <dbReference type="ChEBI" id="CHEBI:57856"/>
        <dbReference type="ChEBI" id="CHEBI:59789"/>
        <dbReference type="ChEBI" id="CHEBI:74454"/>
        <dbReference type="ChEBI" id="CHEBI:74455"/>
        <dbReference type="EC" id="2.1.1.61"/>
    </reaction>
</comment>
<evidence type="ECO:0000256" key="2">
    <source>
        <dbReference type="ARBA" id="ARBA00022603"/>
    </source>
</evidence>